<accession>A0ABN7PAV2</accession>
<dbReference type="PANTHER" id="PTHR22903">
    <property type="entry name" value="PLEKHH PROTEIN"/>
    <property type="match status" value="1"/>
</dbReference>
<sequence>DLQERLTEKWSSLKGRSLLDCVRIYLTCTRKWPFFGAALFQARMRSGGGDPGGIVWLAVTEETLTVLELDSMQPVAKYLYTSIVTFGGCQDDFMLVVSLEEGGGSQKLLFSLSKPKILELTLLIADYMNAMGHALPGTPQMGTLTRNGSHRSVRSRPTPAATTGHNTLSSVVGGGGGHSSAQPQQPQPDILKSTPDHQADSTRLHRTDSKKRTHLDSGVA</sequence>
<evidence type="ECO:0000259" key="3">
    <source>
        <dbReference type="PROSITE" id="PS50057"/>
    </source>
</evidence>
<dbReference type="Pfam" id="PF02174">
    <property type="entry name" value="IRS"/>
    <property type="match status" value="1"/>
</dbReference>
<dbReference type="PROSITE" id="PS50057">
    <property type="entry name" value="FERM_3"/>
    <property type="match status" value="1"/>
</dbReference>
<evidence type="ECO:0000256" key="2">
    <source>
        <dbReference type="SAM" id="MobiDB-lite"/>
    </source>
</evidence>
<keyword evidence="5" id="KW-1185">Reference proteome</keyword>
<dbReference type="PANTHER" id="PTHR22903:SF8">
    <property type="entry name" value="MAX-1A"/>
    <property type="match status" value="1"/>
</dbReference>
<feature type="compositionally biased region" description="Basic and acidic residues" evidence="2">
    <location>
        <begin position="194"/>
        <end position="207"/>
    </location>
</feature>
<feature type="region of interest" description="Disordered" evidence="2">
    <location>
        <begin position="138"/>
        <end position="220"/>
    </location>
</feature>
<dbReference type="InterPro" id="IPR014352">
    <property type="entry name" value="FERM/acyl-CoA-bd_prot_sf"/>
</dbReference>
<organism evidence="4 5">
    <name type="scientific">Timema podura</name>
    <name type="common">Walking stick</name>
    <dbReference type="NCBI Taxonomy" id="61482"/>
    <lineage>
        <taxon>Eukaryota</taxon>
        <taxon>Metazoa</taxon>
        <taxon>Ecdysozoa</taxon>
        <taxon>Arthropoda</taxon>
        <taxon>Hexapoda</taxon>
        <taxon>Insecta</taxon>
        <taxon>Pterygota</taxon>
        <taxon>Neoptera</taxon>
        <taxon>Polyneoptera</taxon>
        <taxon>Phasmatodea</taxon>
        <taxon>Timematodea</taxon>
        <taxon>Timematoidea</taxon>
        <taxon>Timematidae</taxon>
        <taxon>Timema</taxon>
    </lineage>
</organism>
<gene>
    <name evidence="4" type="ORF">TPAB3V08_LOCUS11877</name>
</gene>
<dbReference type="EMBL" id="CAJPIN010038185">
    <property type="protein sequence ID" value="CAG2064933.1"/>
    <property type="molecule type" value="Genomic_DNA"/>
</dbReference>
<feature type="domain" description="FERM" evidence="3">
    <location>
        <begin position="1"/>
        <end position="135"/>
    </location>
</feature>
<name>A0ABN7PAV2_TIMPD</name>
<dbReference type="Gene3D" id="1.20.80.10">
    <property type="match status" value="1"/>
</dbReference>
<evidence type="ECO:0000256" key="1">
    <source>
        <dbReference type="ARBA" id="ARBA00022737"/>
    </source>
</evidence>
<feature type="non-terminal residue" evidence="4">
    <location>
        <position position="1"/>
    </location>
</feature>
<protein>
    <recommendedName>
        <fullName evidence="3">FERM domain-containing protein</fullName>
    </recommendedName>
</protein>
<dbReference type="InterPro" id="IPR011993">
    <property type="entry name" value="PH-like_dom_sf"/>
</dbReference>
<dbReference type="InterPro" id="IPR002404">
    <property type="entry name" value="IRS_PTB"/>
</dbReference>
<proteinExistence type="predicted"/>
<evidence type="ECO:0000313" key="4">
    <source>
        <dbReference type="EMBL" id="CAG2064933.1"/>
    </source>
</evidence>
<dbReference type="Gene3D" id="2.30.29.30">
    <property type="entry name" value="Pleckstrin-homology domain (PH domain)/Phosphotyrosine-binding domain (PTB)"/>
    <property type="match status" value="1"/>
</dbReference>
<reference evidence="4" key="1">
    <citation type="submission" date="2021-03" db="EMBL/GenBank/DDBJ databases">
        <authorList>
            <person name="Tran Van P."/>
        </authorList>
    </citation>
    <scope>NUCLEOTIDE SEQUENCE</scope>
</reference>
<keyword evidence="1" id="KW-0677">Repeat</keyword>
<comment type="caution">
    <text evidence="4">The sequence shown here is derived from an EMBL/GenBank/DDBJ whole genome shotgun (WGS) entry which is preliminary data.</text>
</comment>
<dbReference type="Proteomes" id="UP001153148">
    <property type="component" value="Unassembled WGS sequence"/>
</dbReference>
<evidence type="ECO:0000313" key="5">
    <source>
        <dbReference type="Proteomes" id="UP001153148"/>
    </source>
</evidence>
<dbReference type="InterPro" id="IPR000299">
    <property type="entry name" value="FERM_domain"/>
</dbReference>